<evidence type="ECO:0000313" key="7">
    <source>
        <dbReference type="Proteomes" id="UP001212997"/>
    </source>
</evidence>
<evidence type="ECO:0000256" key="4">
    <source>
        <dbReference type="SAM" id="MobiDB-lite"/>
    </source>
</evidence>
<keyword evidence="2" id="KW-0053">Apoptosis</keyword>
<dbReference type="GO" id="GO:0006915">
    <property type="term" value="P:apoptotic process"/>
    <property type="evidence" value="ECO:0007669"/>
    <property type="project" value="UniProtKB-KW"/>
</dbReference>
<dbReference type="GO" id="GO:0006508">
    <property type="term" value="P:proteolysis"/>
    <property type="evidence" value="ECO:0007669"/>
    <property type="project" value="InterPro"/>
</dbReference>
<dbReference type="GO" id="GO:0004197">
    <property type="term" value="F:cysteine-type endopeptidase activity"/>
    <property type="evidence" value="ECO:0007669"/>
    <property type="project" value="InterPro"/>
</dbReference>
<feature type="region of interest" description="Disordered" evidence="4">
    <location>
        <begin position="644"/>
        <end position="682"/>
    </location>
</feature>
<evidence type="ECO:0000256" key="2">
    <source>
        <dbReference type="ARBA" id="ARBA00022703"/>
    </source>
</evidence>
<dbReference type="Proteomes" id="UP001212997">
    <property type="component" value="Unassembled WGS sequence"/>
</dbReference>
<evidence type="ECO:0000256" key="3">
    <source>
        <dbReference type="ARBA" id="ARBA00022807"/>
    </source>
</evidence>
<name>A0AAD5VBN9_9APHY</name>
<reference evidence="6" key="1">
    <citation type="submission" date="2022-07" db="EMBL/GenBank/DDBJ databases">
        <title>Genome Sequence of Physisporinus lineatus.</title>
        <authorList>
            <person name="Buettner E."/>
        </authorList>
    </citation>
    <scope>NUCLEOTIDE SEQUENCE</scope>
    <source>
        <strain evidence="6">VT162</strain>
    </source>
</reference>
<protein>
    <recommendedName>
        <fullName evidence="5">Peptidase C14 caspase domain-containing protein</fullName>
    </recommendedName>
</protein>
<comment type="caution">
    <text evidence="6">The sequence shown here is derived from an EMBL/GenBank/DDBJ whole genome shotgun (WGS) entry which is preliminary data.</text>
</comment>
<feature type="domain" description="Peptidase C14 caspase" evidence="5">
    <location>
        <begin position="357"/>
        <end position="658"/>
    </location>
</feature>
<keyword evidence="3" id="KW-0645">Protease</keyword>
<accession>A0AAD5VBN9</accession>
<organism evidence="6 7">
    <name type="scientific">Meripilus lineatus</name>
    <dbReference type="NCBI Taxonomy" id="2056292"/>
    <lineage>
        <taxon>Eukaryota</taxon>
        <taxon>Fungi</taxon>
        <taxon>Dikarya</taxon>
        <taxon>Basidiomycota</taxon>
        <taxon>Agaricomycotina</taxon>
        <taxon>Agaricomycetes</taxon>
        <taxon>Polyporales</taxon>
        <taxon>Meripilaceae</taxon>
        <taxon>Meripilus</taxon>
    </lineage>
</organism>
<dbReference type="Pfam" id="PF00656">
    <property type="entry name" value="Peptidase_C14"/>
    <property type="match status" value="2"/>
</dbReference>
<feature type="compositionally biased region" description="Polar residues" evidence="4">
    <location>
        <begin position="670"/>
        <end position="682"/>
    </location>
</feature>
<dbReference type="Gene3D" id="3.40.50.12660">
    <property type="match status" value="2"/>
</dbReference>
<dbReference type="PANTHER" id="PTHR48104">
    <property type="entry name" value="METACASPASE-4"/>
    <property type="match status" value="1"/>
</dbReference>
<comment type="similarity">
    <text evidence="1">Belongs to the peptidase C14B family.</text>
</comment>
<keyword evidence="3" id="KW-0378">Hydrolase</keyword>
<feature type="domain" description="Peptidase C14 caspase" evidence="5">
    <location>
        <begin position="11"/>
        <end position="284"/>
    </location>
</feature>
<keyword evidence="3" id="KW-0788">Thiol protease</keyword>
<evidence type="ECO:0000256" key="1">
    <source>
        <dbReference type="ARBA" id="ARBA00009005"/>
    </source>
</evidence>
<dbReference type="InterPro" id="IPR029030">
    <property type="entry name" value="Caspase-like_dom_sf"/>
</dbReference>
<keyword evidence="7" id="KW-1185">Reference proteome</keyword>
<dbReference type="GO" id="GO:0005737">
    <property type="term" value="C:cytoplasm"/>
    <property type="evidence" value="ECO:0007669"/>
    <property type="project" value="TreeGrafter"/>
</dbReference>
<dbReference type="SUPFAM" id="SSF52129">
    <property type="entry name" value="Caspase-like"/>
    <property type="match status" value="2"/>
</dbReference>
<sequence>MPVPTIRRPTKKALIIAIRYMCFKGINDDLPLYTPHKDALAFHKLLTSEHFGYDRKNIRVLVDTTKKKDLDAFGLSPKDNFAPTRDNIIEAMEELVADAQPGDRFVLHFAGHGGQVHDLNNDESDGWDEVLYPSDIQNPFENQVNNYVLDDDIKRILVDRLPPRSRLVMIFDCCHSGTAGDLQYVGTGVDSCPPSPQTPPPPSTKRLGIAINKTSHPLFSIKHSHGDEEMEGRYVTSWSACRDNQVTFEDQRGSIFGNAFNRALTENPRQRHRQLLNSLRVQLVDITAEANKGLSDDDQPYEAPLPQIGSIRRLVNIPGTGLASVGMAVLRVIQNISGICFLLVMAPVVNRPHPIVKKALLIAVQYRCSNSGDSLTSLDTTPEDVYAFRKLLIRTCLHVAISCHSAHKLPGIGHFSYEEQNIQVLVDGVDSSSPYLKKLGLSEENNFAPTYDNIIQQMEELVANAKQWDHFVLYFSGHGDQVLDQNGDEEDCYDEVLYPSDIINPFMKDVSNYILDDDIKRILVDKLPPYSRLTMVFDCCHSGTAGDLKYTASYPLSPVSATSGTPSSRRLDQHNSIQHGFDDLQGRFVTSWSACRDSQNTFQGTKGSIFGKALTRALRENPHQTHRELHKSISERLAKSTEGWNAYLSKKDPNVQPQETPRPQVAASHQFPSATTYSSPVR</sequence>
<dbReference type="EMBL" id="JANAWD010000014">
    <property type="protein sequence ID" value="KAJ3491287.1"/>
    <property type="molecule type" value="Genomic_DNA"/>
</dbReference>
<dbReference type="InterPro" id="IPR011600">
    <property type="entry name" value="Pept_C14_caspase"/>
</dbReference>
<proteinExistence type="inferred from homology"/>
<evidence type="ECO:0000259" key="5">
    <source>
        <dbReference type="Pfam" id="PF00656"/>
    </source>
</evidence>
<dbReference type="AlphaFoldDB" id="A0AAD5VBN9"/>
<dbReference type="InterPro" id="IPR050452">
    <property type="entry name" value="Metacaspase"/>
</dbReference>
<dbReference type="PANTHER" id="PTHR48104:SF30">
    <property type="entry name" value="METACASPASE-1"/>
    <property type="match status" value="1"/>
</dbReference>
<gene>
    <name evidence="6" type="ORF">NLI96_g793</name>
</gene>
<evidence type="ECO:0000313" key="6">
    <source>
        <dbReference type="EMBL" id="KAJ3491287.1"/>
    </source>
</evidence>